<dbReference type="PROSITE" id="PS50804">
    <property type="entry name" value="SCAN_BOX"/>
    <property type="match status" value="1"/>
</dbReference>
<reference evidence="2 3" key="1">
    <citation type="journal article" date="2015" name="Genome Biol. Evol.">
        <title>Phylogenomic analyses indicate that early fungi evolved digesting cell walls of algal ancestors of land plants.</title>
        <authorList>
            <person name="Chang Y."/>
            <person name="Wang S."/>
            <person name="Sekimoto S."/>
            <person name="Aerts A.L."/>
            <person name="Choi C."/>
            <person name="Clum A."/>
            <person name="LaButti K.M."/>
            <person name="Lindquist E.A."/>
            <person name="Yee Ngan C."/>
            <person name="Ohm R.A."/>
            <person name="Salamov A.A."/>
            <person name="Grigoriev I.V."/>
            <person name="Spatafora J.W."/>
            <person name="Berbee M.L."/>
        </authorList>
    </citation>
    <scope>NUCLEOTIDE SEQUENCE [LARGE SCALE GENOMIC DNA]</scope>
    <source>
        <strain evidence="2 3">NRRL 1564</strain>
    </source>
</reference>
<dbReference type="InterPro" id="IPR003309">
    <property type="entry name" value="SCAN_dom"/>
</dbReference>
<gene>
    <name evidence="2" type="ORF">COEREDRAFT_83589</name>
</gene>
<evidence type="ECO:0000313" key="3">
    <source>
        <dbReference type="Proteomes" id="UP000242474"/>
    </source>
</evidence>
<feature type="domain" description="SCAN box" evidence="1">
    <location>
        <begin position="8"/>
        <end position="45"/>
    </location>
</feature>
<protein>
    <recommendedName>
        <fullName evidence="1">SCAN box domain-containing protein</fullName>
    </recommendedName>
</protein>
<dbReference type="Proteomes" id="UP000242474">
    <property type="component" value="Unassembled WGS sequence"/>
</dbReference>
<dbReference type="EMBL" id="KZ303541">
    <property type="protein sequence ID" value="PIA13296.1"/>
    <property type="molecule type" value="Genomic_DNA"/>
</dbReference>
<sequence>MTDCLTILGELRQLVYEWKYQYSNSSKSAEELLLLYKYLQIIPKEHTKLRAIQIQTVEDRLSELQRDLRSMVEISKKTIILSKRRLSELTDGYERVLGITPLYVDKVVSSHAEEYKNICSMLMKNMRNVIDTFEYKKLAEDWLSVDFLKDDFEERLLLLAKAKFVRSTREEEKRLGLS</sequence>
<name>A0A2G5B2R4_COERN</name>
<evidence type="ECO:0000259" key="1">
    <source>
        <dbReference type="PROSITE" id="PS50804"/>
    </source>
</evidence>
<accession>A0A2G5B2R4</accession>
<evidence type="ECO:0000313" key="2">
    <source>
        <dbReference type="EMBL" id="PIA13296.1"/>
    </source>
</evidence>
<organism evidence="2 3">
    <name type="scientific">Coemansia reversa (strain ATCC 12441 / NRRL 1564)</name>
    <dbReference type="NCBI Taxonomy" id="763665"/>
    <lineage>
        <taxon>Eukaryota</taxon>
        <taxon>Fungi</taxon>
        <taxon>Fungi incertae sedis</taxon>
        <taxon>Zoopagomycota</taxon>
        <taxon>Kickxellomycotina</taxon>
        <taxon>Kickxellomycetes</taxon>
        <taxon>Kickxellales</taxon>
        <taxon>Kickxellaceae</taxon>
        <taxon>Coemansia</taxon>
    </lineage>
</organism>
<proteinExistence type="predicted"/>
<dbReference type="OrthoDB" id="5577597at2759"/>
<dbReference type="AlphaFoldDB" id="A0A2G5B2R4"/>
<keyword evidence="3" id="KW-1185">Reference proteome</keyword>